<evidence type="ECO:0000313" key="2">
    <source>
        <dbReference type="Proteomes" id="UP000005824"/>
    </source>
</evidence>
<reference evidence="1 2" key="1">
    <citation type="journal article" date="2011" name="J. Bacteriol.">
        <title>Genome sequence of Chthoniobacter flavus Ellin428, an aerobic heterotrophic soil bacterium.</title>
        <authorList>
            <person name="Kant R."/>
            <person name="van Passel M.W."/>
            <person name="Palva A."/>
            <person name="Lucas S."/>
            <person name="Lapidus A."/>
            <person name="Glavina Del Rio T."/>
            <person name="Dalin E."/>
            <person name="Tice H."/>
            <person name="Bruce D."/>
            <person name="Goodwin L."/>
            <person name="Pitluck S."/>
            <person name="Larimer F.W."/>
            <person name="Land M.L."/>
            <person name="Hauser L."/>
            <person name="Sangwan P."/>
            <person name="de Vos W.M."/>
            <person name="Janssen P.H."/>
            <person name="Smidt H."/>
        </authorList>
    </citation>
    <scope>NUCLEOTIDE SEQUENCE [LARGE SCALE GENOMIC DNA]</scope>
    <source>
        <strain evidence="1 2">Ellin428</strain>
    </source>
</reference>
<dbReference type="AlphaFoldDB" id="B4DA74"/>
<sequence length="170" mass="18579">MSKILIALFRSHANDPLSFLIKARTAGSYVHAAVVVDPATNTIIEAYYPHVRQRQLADSELNGIDFFEIEGLTDAQADQVIAYCQASVAAMTPYSVEDLFRFEAPIRAIAGDASDSPALNVPKFCSMFAFCAVRTSGFVLLNAHDYEVDPSKLAWAPAMHMVAPLQPLTK</sequence>
<dbReference type="RefSeq" id="WP_006983135.1">
    <property type="nucleotide sequence ID" value="NZ_ABVL01000029.1"/>
</dbReference>
<accession>B4DA74</accession>
<organism evidence="1 2">
    <name type="scientific">Chthoniobacter flavus Ellin428</name>
    <dbReference type="NCBI Taxonomy" id="497964"/>
    <lineage>
        <taxon>Bacteria</taxon>
        <taxon>Pseudomonadati</taxon>
        <taxon>Verrucomicrobiota</taxon>
        <taxon>Spartobacteria</taxon>
        <taxon>Chthoniobacterales</taxon>
        <taxon>Chthoniobacteraceae</taxon>
        <taxon>Chthoniobacter</taxon>
    </lineage>
</organism>
<name>B4DA74_9BACT</name>
<dbReference type="STRING" id="497964.CfE428DRAFT_5814"/>
<dbReference type="Gene3D" id="3.90.1720.10">
    <property type="entry name" value="endopeptidase domain like (from Nostoc punctiforme)"/>
    <property type="match status" value="1"/>
</dbReference>
<dbReference type="InParanoid" id="B4DA74"/>
<evidence type="ECO:0000313" key="1">
    <source>
        <dbReference type="EMBL" id="EDY16701.1"/>
    </source>
</evidence>
<dbReference type="Proteomes" id="UP000005824">
    <property type="component" value="Unassembled WGS sequence"/>
</dbReference>
<dbReference type="EMBL" id="ABVL01000029">
    <property type="protein sequence ID" value="EDY16701.1"/>
    <property type="molecule type" value="Genomic_DNA"/>
</dbReference>
<proteinExistence type="predicted"/>
<protein>
    <submittedName>
        <fullName evidence="1">Uncharacterized protein</fullName>
    </submittedName>
</protein>
<comment type="caution">
    <text evidence="1">The sequence shown here is derived from an EMBL/GenBank/DDBJ whole genome shotgun (WGS) entry which is preliminary data.</text>
</comment>
<gene>
    <name evidence="1" type="ORF">CfE428DRAFT_5814</name>
</gene>
<keyword evidence="2" id="KW-1185">Reference proteome</keyword>